<dbReference type="NCBIfam" id="TIGR02985">
    <property type="entry name" value="Sig70_bacteroi1"/>
    <property type="match status" value="1"/>
</dbReference>
<keyword evidence="4" id="KW-0804">Transcription</keyword>
<sequence length="200" mass="23719">MKYPVPEKQILLALSNGDERAFEAIYEQYFQSVYLFVQGYVKSPDLAQDICQEIFMKVWDSRERFVKVLSFRHYLFTLAKNHTLNHLRAISRSNVSMQELLRYYPLEEPTTGNSIQEKEYEKFIQRAFENLSPTAKQVFDLCREKQMTYDQVAKEMGFSRDAVKKYMVQTMKTFRSLMSGPLDIHFCILLCFSVDYTLFK</sequence>
<evidence type="ECO:0000256" key="2">
    <source>
        <dbReference type="ARBA" id="ARBA00023015"/>
    </source>
</evidence>
<dbReference type="NCBIfam" id="TIGR02937">
    <property type="entry name" value="sigma70-ECF"/>
    <property type="match status" value="1"/>
</dbReference>
<dbReference type="RefSeq" id="WP_115171745.1">
    <property type="nucleotide sequence ID" value="NZ_UGYW01000002.1"/>
</dbReference>
<dbReference type="InterPro" id="IPR014327">
    <property type="entry name" value="RNA_pol_sigma70_bacteroid"/>
</dbReference>
<keyword evidence="2" id="KW-0805">Transcription regulation</keyword>
<dbReference type="Gene3D" id="1.10.1740.10">
    <property type="match status" value="1"/>
</dbReference>
<dbReference type="InterPro" id="IPR013325">
    <property type="entry name" value="RNA_pol_sigma_r2"/>
</dbReference>
<dbReference type="AlphaFoldDB" id="A0A380CUF3"/>
<dbReference type="SUPFAM" id="SSF88659">
    <property type="entry name" value="Sigma3 and sigma4 domains of RNA polymerase sigma factors"/>
    <property type="match status" value="1"/>
</dbReference>
<reference evidence="7 8" key="1">
    <citation type="submission" date="2018-06" db="EMBL/GenBank/DDBJ databases">
        <authorList>
            <consortium name="Pathogen Informatics"/>
            <person name="Doyle S."/>
        </authorList>
    </citation>
    <scope>NUCLEOTIDE SEQUENCE [LARGE SCALE GENOMIC DNA]</scope>
    <source>
        <strain evidence="7 8">NCTC11388</strain>
    </source>
</reference>
<feature type="domain" description="RNA polymerase sigma-70 region 2" evidence="5">
    <location>
        <begin position="25"/>
        <end position="91"/>
    </location>
</feature>
<dbReference type="EMBL" id="UGYW01000002">
    <property type="protein sequence ID" value="SUJ29226.1"/>
    <property type="molecule type" value="Genomic_DNA"/>
</dbReference>
<evidence type="ECO:0000256" key="1">
    <source>
        <dbReference type="ARBA" id="ARBA00010641"/>
    </source>
</evidence>
<keyword evidence="3" id="KW-0731">Sigma factor</keyword>
<dbReference type="GO" id="GO:0016987">
    <property type="term" value="F:sigma factor activity"/>
    <property type="evidence" value="ECO:0007669"/>
    <property type="project" value="UniProtKB-KW"/>
</dbReference>
<dbReference type="Pfam" id="PF04542">
    <property type="entry name" value="Sigma70_r2"/>
    <property type="match status" value="1"/>
</dbReference>
<feature type="domain" description="RNA polymerase sigma factor 70 region 4 type 2" evidence="6">
    <location>
        <begin position="124"/>
        <end position="172"/>
    </location>
</feature>
<gene>
    <name evidence="7" type="ORF">NCTC11388_04569</name>
</gene>
<dbReference type="InterPro" id="IPR007627">
    <property type="entry name" value="RNA_pol_sigma70_r2"/>
</dbReference>
<organism evidence="7 8">
    <name type="scientific">Sphingobacterium spiritivorum</name>
    <name type="common">Flavobacterium spiritivorum</name>
    <dbReference type="NCBI Taxonomy" id="258"/>
    <lineage>
        <taxon>Bacteria</taxon>
        <taxon>Pseudomonadati</taxon>
        <taxon>Bacteroidota</taxon>
        <taxon>Sphingobacteriia</taxon>
        <taxon>Sphingobacteriales</taxon>
        <taxon>Sphingobacteriaceae</taxon>
        <taxon>Sphingobacterium</taxon>
    </lineage>
</organism>
<comment type="similarity">
    <text evidence="1">Belongs to the sigma-70 factor family. ECF subfamily.</text>
</comment>
<dbReference type="Gene3D" id="1.10.10.10">
    <property type="entry name" value="Winged helix-like DNA-binding domain superfamily/Winged helix DNA-binding domain"/>
    <property type="match status" value="1"/>
</dbReference>
<evidence type="ECO:0000313" key="7">
    <source>
        <dbReference type="EMBL" id="SUJ29226.1"/>
    </source>
</evidence>
<dbReference type="InterPro" id="IPR013324">
    <property type="entry name" value="RNA_pol_sigma_r3/r4-like"/>
</dbReference>
<dbReference type="SUPFAM" id="SSF88946">
    <property type="entry name" value="Sigma2 domain of RNA polymerase sigma factors"/>
    <property type="match status" value="1"/>
</dbReference>
<dbReference type="GO" id="GO:0003677">
    <property type="term" value="F:DNA binding"/>
    <property type="evidence" value="ECO:0007669"/>
    <property type="project" value="InterPro"/>
</dbReference>
<evidence type="ECO:0000256" key="3">
    <source>
        <dbReference type="ARBA" id="ARBA00023082"/>
    </source>
</evidence>
<dbReference type="PANTHER" id="PTHR43133">
    <property type="entry name" value="RNA POLYMERASE ECF-TYPE SIGMA FACTO"/>
    <property type="match status" value="1"/>
</dbReference>
<dbReference type="Pfam" id="PF08281">
    <property type="entry name" value="Sigma70_r4_2"/>
    <property type="match status" value="1"/>
</dbReference>
<evidence type="ECO:0000259" key="5">
    <source>
        <dbReference type="Pfam" id="PF04542"/>
    </source>
</evidence>
<evidence type="ECO:0000259" key="6">
    <source>
        <dbReference type="Pfam" id="PF08281"/>
    </source>
</evidence>
<proteinExistence type="inferred from homology"/>
<dbReference type="InterPro" id="IPR039425">
    <property type="entry name" value="RNA_pol_sigma-70-like"/>
</dbReference>
<accession>A0A380CUF3</accession>
<dbReference type="PANTHER" id="PTHR43133:SF46">
    <property type="entry name" value="RNA POLYMERASE SIGMA-70 FACTOR ECF SUBFAMILY"/>
    <property type="match status" value="1"/>
</dbReference>
<dbReference type="InterPro" id="IPR036388">
    <property type="entry name" value="WH-like_DNA-bd_sf"/>
</dbReference>
<dbReference type="GO" id="GO:0006352">
    <property type="term" value="P:DNA-templated transcription initiation"/>
    <property type="evidence" value="ECO:0007669"/>
    <property type="project" value="InterPro"/>
</dbReference>
<protein>
    <submittedName>
        <fullName evidence="7">RNA polymerase sigma factor</fullName>
    </submittedName>
</protein>
<dbReference type="Proteomes" id="UP000254893">
    <property type="component" value="Unassembled WGS sequence"/>
</dbReference>
<evidence type="ECO:0000313" key="8">
    <source>
        <dbReference type="Proteomes" id="UP000254893"/>
    </source>
</evidence>
<evidence type="ECO:0000256" key="4">
    <source>
        <dbReference type="ARBA" id="ARBA00023163"/>
    </source>
</evidence>
<name>A0A380CUF3_SPHSI</name>
<dbReference type="InterPro" id="IPR014284">
    <property type="entry name" value="RNA_pol_sigma-70_dom"/>
</dbReference>
<dbReference type="InterPro" id="IPR013249">
    <property type="entry name" value="RNA_pol_sigma70_r4_t2"/>
</dbReference>